<dbReference type="SMART" id="SM00889">
    <property type="entry name" value="EFG_IV"/>
    <property type="match status" value="1"/>
</dbReference>
<keyword evidence="7 9" id="KW-0496">Mitochondrion</keyword>
<dbReference type="InterPro" id="IPR009000">
    <property type="entry name" value="Transl_B-barrel_sf"/>
</dbReference>
<keyword evidence="3 9" id="KW-0547">Nucleotide-binding</keyword>
<dbReference type="STRING" id="7167.A0A182F0X9"/>
<dbReference type="CDD" id="cd04097">
    <property type="entry name" value="mtEFG1_C"/>
    <property type="match status" value="1"/>
</dbReference>
<comment type="function">
    <text evidence="9">Mitochondrial GTPase that catalyzes the GTP-dependent ribosomal translocation step during translation elongation. During this step, the ribosome changes from the pre-translocational (PRE) to the post-translocational (POST) state as the newly formed A-site-bound peptidyl-tRNA and P-site-bound deacylated tRNA move to the P and E sites, respectively. Catalyzes the coordinated movement of the two tRNA molecules, the mRNA and conformational changes in the ribosome.</text>
</comment>
<comment type="pathway">
    <text evidence="9">Protein biosynthesis; polypeptide chain elongation.</text>
</comment>
<dbReference type="FunFam" id="3.30.70.870:FF:000001">
    <property type="entry name" value="Elongation factor G"/>
    <property type="match status" value="1"/>
</dbReference>
<evidence type="ECO:0000256" key="8">
    <source>
        <dbReference type="ARBA" id="ARBA00023134"/>
    </source>
</evidence>
<dbReference type="InterPro" id="IPR005225">
    <property type="entry name" value="Small_GTP-bd"/>
</dbReference>
<dbReference type="Pfam" id="PF00009">
    <property type="entry name" value="GTP_EFTU"/>
    <property type="match status" value="1"/>
</dbReference>
<proteinExistence type="inferred from homology"/>
<evidence type="ECO:0000256" key="9">
    <source>
        <dbReference type="HAMAP-Rule" id="MF_03061"/>
    </source>
</evidence>
<dbReference type="Gene3D" id="3.40.50.300">
    <property type="entry name" value="P-loop containing nucleotide triphosphate hydrolases"/>
    <property type="match status" value="1"/>
</dbReference>
<protein>
    <recommendedName>
        <fullName evidence="9">Elongation factor G, mitochondrial</fullName>
        <shortName evidence="9">EF-Gmt</shortName>
    </recommendedName>
    <alternativeName>
        <fullName evidence="9">Elongation factor G 1, mitochondrial</fullName>
        <shortName evidence="9">mEF-G 1</shortName>
    </alternativeName>
    <alternativeName>
        <fullName evidence="9">Elongation factor G1</fullName>
    </alternativeName>
</protein>
<dbReference type="Pfam" id="PF00679">
    <property type="entry name" value="EFG_C"/>
    <property type="match status" value="1"/>
</dbReference>
<dbReference type="InterPro" id="IPR048361">
    <property type="entry name" value="Vps52_C"/>
</dbReference>
<keyword evidence="6" id="KW-0809">Transit peptide</keyword>
<dbReference type="InterPro" id="IPR000795">
    <property type="entry name" value="T_Tr_GTP-bd_dom"/>
</dbReference>
<dbReference type="Pfam" id="PF03144">
    <property type="entry name" value="GTP_EFTU_D2"/>
    <property type="match status" value="1"/>
</dbReference>
<dbReference type="InterPro" id="IPR005517">
    <property type="entry name" value="Transl_elong_EFG/EF2_IV"/>
</dbReference>
<dbReference type="NCBIfam" id="TIGR00484">
    <property type="entry name" value="EF-G"/>
    <property type="match status" value="1"/>
</dbReference>
<evidence type="ECO:0000256" key="3">
    <source>
        <dbReference type="ARBA" id="ARBA00022741"/>
    </source>
</evidence>
<dbReference type="PROSITE" id="PS00301">
    <property type="entry name" value="G_TR_1"/>
    <property type="match status" value="1"/>
</dbReference>
<dbReference type="Gene3D" id="3.30.230.10">
    <property type="match status" value="1"/>
</dbReference>
<dbReference type="SUPFAM" id="SSF54211">
    <property type="entry name" value="Ribosomal protein S5 domain 2-like"/>
    <property type="match status" value="1"/>
</dbReference>
<dbReference type="InterPro" id="IPR014721">
    <property type="entry name" value="Ribsml_uS5_D2-typ_fold_subgr"/>
</dbReference>
<evidence type="ECO:0000313" key="11">
    <source>
        <dbReference type="Proteomes" id="UP000069272"/>
    </source>
</evidence>
<organism evidence="10 11">
    <name type="scientific">Anopheles albimanus</name>
    <name type="common">New world malaria mosquito</name>
    <dbReference type="NCBI Taxonomy" id="7167"/>
    <lineage>
        <taxon>Eukaryota</taxon>
        <taxon>Metazoa</taxon>
        <taxon>Ecdysozoa</taxon>
        <taxon>Arthropoda</taxon>
        <taxon>Hexapoda</taxon>
        <taxon>Insecta</taxon>
        <taxon>Pterygota</taxon>
        <taxon>Neoptera</taxon>
        <taxon>Endopterygota</taxon>
        <taxon>Diptera</taxon>
        <taxon>Nematocera</taxon>
        <taxon>Culicoidea</taxon>
        <taxon>Culicidae</taxon>
        <taxon>Anophelinae</taxon>
        <taxon>Anopheles</taxon>
    </lineage>
</organism>
<reference evidence="10" key="2">
    <citation type="submission" date="2022-08" db="UniProtKB">
        <authorList>
            <consortium name="EnsemblMetazoa"/>
        </authorList>
    </citation>
    <scope>IDENTIFICATION</scope>
    <source>
        <strain evidence="10">STECLA/ALBI9_A</strain>
    </source>
</reference>
<feature type="binding site" evidence="9">
    <location>
        <begin position="705"/>
        <end position="712"/>
    </location>
    <ligand>
        <name>GTP</name>
        <dbReference type="ChEBI" id="CHEBI:37565"/>
    </ligand>
</feature>
<comment type="subcellular location">
    <subcellularLocation>
        <location evidence="1 9">Mitochondrion</location>
    </subcellularLocation>
</comment>
<keyword evidence="5 9" id="KW-0648">Protein biosynthesis</keyword>
<dbReference type="InterPro" id="IPR048319">
    <property type="entry name" value="Vps52_CC"/>
</dbReference>
<comment type="similarity">
    <text evidence="9">Belongs to the GTP-binding elongation factor family. EF-G/EF-2 subfamily.</text>
</comment>
<dbReference type="InterPro" id="IPR004540">
    <property type="entry name" value="Transl_elong_EFG/EF2"/>
</dbReference>
<dbReference type="FunFam" id="3.40.50.300:FF:000539">
    <property type="entry name" value="Elongation factor G, mitochondrial"/>
    <property type="match status" value="1"/>
</dbReference>
<dbReference type="SUPFAM" id="SSF52540">
    <property type="entry name" value="P-loop containing nucleoside triphosphate hydrolases"/>
    <property type="match status" value="1"/>
</dbReference>
<dbReference type="InterPro" id="IPR031157">
    <property type="entry name" value="G_TR_CS"/>
</dbReference>
<evidence type="ECO:0000313" key="10">
    <source>
        <dbReference type="EnsemblMetazoa" id="AALB000102-PA"/>
    </source>
</evidence>
<dbReference type="CDD" id="cd01886">
    <property type="entry name" value="EF-G"/>
    <property type="match status" value="1"/>
</dbReference>
<evidence type="ECO:0000256" key="1">
    <source>
        <dbReference type="ARBA" id="ARBA00004173"/>
    </source>
</evidence>
<dbReference type="GO" id="GO:0005525">
    <property type="term" value="F:GTP binding"/>
    <property type="evidence" value="ECO:0007669"/>
    <property type="project" value="UniProtKB-UniRule"/>
</dbReference>
<dbReference type="GO" id="GO:0005739">
    <property type="term" value="C:mitochondrion"/>
    <property type="evidence" value="ECO:0007669"/>
    <property type="project" value="UniProtKB-SubCell"/>
</dbReference>
<dbReference type="Pfam" id="PF03764">
    <property type="entry name" value="EFG_IV"/>
    <property type="match status" value="1"/>
</dbReference>
<evidence type="ECO:0000256" key="6">
    <source>
        <dbReference type="ARBA" id="ARBA00022946"/>
    </source>
</evidence>
<keyword evidence="11" id="KW-1185">Reference proteome</keyword>
<evidence type="ECO:0000256" key="2">
    <source>
        <dbReference type="ARBA" id="ARBA00005870"/>
    </source>
</evidence>
<keyword evidence="4 9" id="KW-0251">Elongation factor</keyword>
<dbReference type="InterPro" id="IPR041095">
    <property type="entry name" value="EFG_II"/>
</dbReference>
<dbReference type="SUPFAM" id="SSF54980">
    <property type="entry name" value="EF-G C-terminal domain-like"/>
    <property type="match status" value="2"/>
</dbReference>
<dbReference type="InterPro" id="IPR027417">
    <property type="entry name" value="P-loop_NTPase"/>
</dbReference>
<name>A0A182F0X9_ANOAL</name>
<comment type="similarity">
    <text evidence="2">Belongs to the TRAFAC class translation factor GTPase superfamily. Classic translation factor GTPase family. EF-G/EF-2 subfamily.</text>
</comment>
<evidence type="ECO:0000256" key="5">
    <source>
        <dbReference type="ARBA" id="ARBA00022917"/>
    </source>
</evidence>
<dbReference type="CDD" id="cd04091">
    <property type="entry name" value="mtEFG1_II_like"/>
    <property type="match status" value="1"/>
</dbReference>
<feature type="binding site" evidence="9">
    <location>
        <begin position="826"/>
        <end position="829"/>
    </location>
    <ligand>
        <name>GTP</name>
        <dbReference type="ChEBI" id="CHEBI:37565"/>
    </ligand>
</feature>
<dbReference type="GO" id="GO:0003746">
    <property type="term" value="F:translation elongation factor activity"/>
    <property type="evidence" value="ECO:0007669"/>
    <property type="project" value="UniProtKB-UniRule"/>
</dbReference>
<dbReference type="NCBIfam" id="NF009381">
    <property type="entry name" value="PRK12740.1-5"/>
    <property type="match status" value="1"/>
</dbReference>
<dbReference type="CDD" id="cd01434">
    <property type="entry name" value="EFG_mtEFG1_IV"/>
    <property type="match status" value="1"/>
</dbReference>
<dbReference type="EnsemblMetazoa" id="AALB000102-RA">
    <property type="protein sequence ID" value="AALB000102-PA"/>
    <property type="gene ID" value="AALB000102"/>
</dbReference>
<dbReference type="NCBIfam" id="TIGR00231">
    <property type="entry name" value="small_GTP"/>
    <property type="match status" value="1"/>
</dbReference>
<accession>A0A182F0X9</accession>
<sequence length="1401" mass="159785">MAEAVLIGEQIEDDEVQEILKTGTDLRQYAAQIEKEFKEVENRSIDDYIKESQNIADLHNQIGSTSSILERMESMLMDLQGALNNISNEITSLQKKSVSMSVQLTNRQSIRAQISQFVEDMAVSEEMIACIMDSPVTEKEFVTHLNDLNHKLNLMKELNFRESKSSQDVSDVLQKLKIKAMTKLRLYLMEQIFKFRKPMANYQIPQNAMLKYKFFFEFILTNERAVAQEICNEYVDTMGKIYYSYFKSYSTRLAALKFEEAVSKDDLMGLEDSAPKSIFSKTSSLKNKSTVFSIGDRGEVLNQQLEAPIIVPHAQQKSRYPYEALFRSEQYALVDNACREYLFVTEFFILRGQQAQDLFNQIMGKTTALLVKNLEVYVQDCYDTIALFLCIQLCLRYQLMCHKRCVPALDKYWDNLQAVIWPRFEQVFRMNIQSILDCDPTKFPKETGPHYITRRYAEFSAAIVGISENFPNELVSHLLLELQEEVKCFMLRMAAIFTSRKEQLIYLINNYDLVLGVLMERTRDNSKEAEAFRELLSTRSAEYVEEILAPHLGGIVQYVKDCEQMRDKEQTEELKRQERRSLQLVANFSANWKKSLEELNREVFLSFPSLVTGSQLLQLALAQLVQYYHKFYKLLTPNARAQLVNIHVIMIEIKKYKSNYYLIRSRCTLAAARTFLEQNARTFSSPAALAEHKPLEKIRNIGISAHIDSGKTTLTERILFYTGRIKEMHEVKGKDNVGATMDSMELERQRGITIQSAATYTIWKDHNINIIDTPGHVDFTVEVERALRVLDGAILVLCSVGGVQSQTLTVNRQMKRYNVPCLGFINKLDRAGANPYRVLGQMRSKLNHNAAFVQLPIGVESNCKGVIDLIKQKALYFEEPFGLKIREDEIPADMRTECTERRQELIEHLSNVDDKLGELFLEEKVPTEQDVMAAIRRATLKRAFTPVLVGTALKNKGVQPLLNAVLDYLPHPGEVENIALIEKRDQEAQKVVLNPARDGKDPFVGLAFKLEAGRFGQLTYLRCYQGVLRKGDNIFNTRSGKKIRLARLVRLHSNQMEDVNEVYAGDIFALFGVDCASGDTFVTNPKLELSMESIFVPDPVVSMAIKPTNSKDRDNFAKAIARFTKEDPTFHFEYDADIKETLVSGMGELHLEIYAQRMEREYNCPVTLGKPKVAFRETLVAPCEFDYLHKKQSGGQGQFARVTGILEPLPPTQNTVIEFADETMGTNVPKQFIPGIEKGFKQMAERGLLSGHRLSGIKFRLQDGAHHIVDSSELAFMLAAQGAIKSVFENGRWQILEPIMMVEVTAPEEFQGTVIGQLNKRHGIITGTEGAEGWFTVYAEVPLNDMFGYAGELRSSTQGKGEFSMEYSRYSPCLPEVQEKLVHDYQVSQGLVVDKKQKKKN</sequence>
<dbReference type="GO" id="GO:0070125">
    <property type="term" value="P:mitochondrial translational elongation"/>
    <property type="evidence" value="ECO:0007669"/>
    <property type="project" value="UniProtKB-UniRule"/>
</dbReference>
<evidence type="ECO:0000256" key="7">
    <source>
        <dbReference type="ARBA" id="ARBA00023128"/>
    </source>
</evidence>
<dbReference type="InterPro" id="IPR047872">
    <property type="entry name" value="EFG_IV"/>
</dbReference>
<dbReference type="PANTHER" id="PTHR43636:SF2">
    <property type="entry name" value="ELONGATION FACTOR G, MITOCHONDRIAL"/>
    <property type="match status" value="1"/>
</dbReference>
<dbReference type="PROSITE" id="PS51722">
    <property type="entry name" value="G_TR_2"/>
    <property type="match status" value="1"/>
</dbReference>
<dbReference type="FunFam" id="3.30.70.240:FF:000001">
    <property type="entry name" value="Elongation factor G"/>
    <property type="match status" value="1"/>
</dbReference>
<dbReference type="Gene3D" id="3.30.70.870">
    <property type="entry name" value="Elongation Factor G (Translational Gtpase), domain 3"/>
    <property type="match status" value="1"/>
</dbReference>
<dbReference type="Pfam" id="PF14492">
    <property type="entry name" value="EFG_III"/>
    <property type="match status" value="1"/>
</dbReference>
<dbReference type="InterPro" id="IPR000640">
    <property type="entry name" value="EFG_V-like"/>
</dbReference>
<dbReference type="VEuPathDB" id="VectorBase:AALB20_029118"/>
<dbReference type="VEuPathDB" id="VectorBase:AALB20_037075"/>
<feature type="binding site" evidence="9">
    <location>
        <begin position="772"/>
        <end position="776"/>
    </location>
    <ligand>
        <name>GTP</name>
        <dbReference type="ChEBI" id="CHEBI:37565"/>
    </ligand>
</feature>
<reference evidence="10 11" key="1">
    <citation type="journal article" date="2017" name="G3 (Bethesda)">
        <title>The Physical Genome Mapping of Anopheles albimanus Corrected Scaffold Misassemblies and Identified Interarm Rearrangements in Genus Anopheles.</title>
        <authorList>
            <person name="Artemov G.N."/>
            <person name="Peery A.N."/>
            <person name="Jiang X."/>
            <person name="Tu Z."/>
            <person name="Stegniy V.N."/>
            <person name="Sharakhova M.V."/>
            <person name="Sharakhov I.V."/>
        </authorList>
    </citation>
    <scope>NUCLEOTIDE SEQUENCE [LARGE SCALE GENOMIC DNA]</scope>
    <source>
        <strain evidence="10 11">ALBI9_A</strain>
    </source>
</reference>
<evidence type="ECO:0000256" key="4">
    <source>
        <dbReference type="ARBA" id="ARBA00022768"/>
    </source>
</evidence>
<dbReference type="Proteomes" id="UP000069272">
    <property type="component" value="Chromosome 2L"/>
</dbReference>
<dbReference type="Gene3D" id="3.30.70.240">
    <property type="match status" value="1"/>
</dbReference>
<dbReference type="InterPro" id="IPR035647">
    <property type="entry name" value="EFG_III/V"/>
</dbReference>
<dbReference type="VEuPathDB" id="VectorBase:AALB000102"/>
<dbReference type="CDD" id="cd16262">
    <property type="entry name" value="EFG_III"/>
    <property type="match status" value="1"/>
</dbReference>
<dbReference type="Pfam" id="PF04129">
    <property type="entry name" value="Vps52_CC"/>
    <property type="match status" value="1"/>
</dbReference>
<dbReference type="FunFam" id="2.40.30.10:FF:000022">
    <property type="entry name" value="Elongation factor G, mitochondrial"/>
    <property type="match status" value="1"/>
</dbReference>
<dbReference type="GO" id="GO:0003924">
    <property type="term" value="F:GTPase activity"/>
    <property type="evidence" value="ECO:0007669"/>
    <property type="project" value="UniProtKB-UniRule"/>
</dbReference>
<dbReference type="SUPFAM" id="SSF50447">
    <property type="entry name" value="Translation proteins"/>
    <property type="match status" value="1"/>
</dbReference>
<dbReference type="InterPro" id="IPR009022">
    <property type="entry name" value="EFG_III"/>
</dbReference>
<dbReference type="InterPro" id="IPR035649">
    <property type="entry name" value="EFG_V"/>
</dbReference>
<dbReference type="FunFam" id="3.30.230.10:FF:000003">
    <property type="entry name" value="Elongation factor G"/>
    <property type="match status" value="1"/>
</dbReference>
<dbReference type="Pfam" id="PF20655">
    <property type="entry name" value="Vps52_C"/>
    <property type="match status" value="1"/>
</dbReference>
<dbReference type="PRINTS" id="PR00315">
    <property type="entry name" value="ELONGATNFCT"/>
</dbReference>
<dbReference type="InterPro" id="IPR004161">
    <property type="entry name" value="EFTu-like_2"/>
</dbReference>
<dbReference type="PANTHER" id="PTHR43636">
    <property type="entry name" value="ELONGATION FACTOR G, MITOCHONDRIAL"/>
    <property type="match status" value="1"/>
</dbReference>
<dbReference type="SMART" id="SM00838">
    <property type="entry name" value="EFG_C"/>
    <property type="match status" value="1"/>
</dbReference>
<dbReference type="Gene3D" id="2.40.30.10">
    <property type="entry name" value="Translation factors"/>
    <property type="match status" value="1"/>
</dbReference>
<keyword evidence="8 9" id="KW-0342">GTP-binding</keyword>
<dbReference type="HAMAP" id="MF_00054_B">
    <property type="entry name" value="EF_G_EF_2_B"/>
    <property type="match status" value="1"/>
</dbReference>
<dbReference type="InterPro" id="IPR020568">
    <property type="entry name" value="Ribosomal_Su5_D2-typ_SF"/>
</dbReference>